<evidence type="ECO:0000313" key="1">
    <source>
        <dbReference type="EMBL" id="KAG4412825.1"/>
    </source>
</evidence>
<keyword evidence="2" id="KW-1185">Reference proteome</keyword>
<name>A0A8H7W0R3_9HELO</name>
<organism evidence="1 2">
    <name type="scientific">Cadophora malorum</name>
    <dbReference type="NCBI Taxonomy" id="108018"/>
    <lineage>
        <taxon>Eukaryota</taxon>
        <taxon>Fungi</taxon>
        <taxon>Dikarya</taxon>
        <taxon>Ascomycota</taxon>
        <taxon>Pezizomycotina</taxon>
        <taxon>Leotiomycetes</taxon>
        <taxon>Helotiales</taxon>
        <taxon>Ploettnerulaceae</taxon>
        <taxon>Cadophora</taxon>
    </lineage>
</organism>
<dbReference type="OrthoDB" id="3558558at2759"/>
<dbReference type="EMBL" id="JAFJYH010000351">
    <property type="protein sequence ID" value="KAG4412825.1"/>
    <property type="molecule type" value="Genomic_DNA"/>
</dbReference>
<comment type="caution">
    <text evidence="1">The sequence shown here is derived from an EMBL/GenBank/DDBJ whole genome shotgun (WGS) entry which is preliminary data.</text>
</comment>
<protein>
    <submittedName>
        <fullName evidence="1">Uncharacterized protein</fullName>
    </submittedName>
</protein>
<reference evidence="1" key="1">
    <citation type="submission" date="2021-02" db="EMBL/GenBank/DDBJ databases">
        <title>Genome sequence Cadophora malorum strain M34.</title>
        <authorList>
            <person name="Stefanovic E."/>
            <person name="Vu D."/>
            <person name="Scully C."/>
            <person name="Dijksterhuis J."/>
            <person name="Roader J."/>
            <person name="Houbraken J."/>
        </authorList>
    </citation>
    <scope>NUCLEOTIDE SEQUENCE</scope>
    <source>
        <strain evidence="1">M34</strain>
    </source>
</reference>
<dbReference type="Proteomes" id="UP000664132">
    <property type="component" value="Unassembled WGS sequence"/>
</dbReference>
<dbReference type="AlphaFoldDB" id="A0A8H7W0R3"/>
<accession>A0A8H7W0R3</accession>
<sequence>MCILLCYTYATCPHVAKSGIYTCYAAKTSGRGFDEKCKSFKITSQKLRWKKEPKRCASCLEAFGEDKPIRWMRLRKLRKEAQEKAKEAKVDSGSGDGDDAGQVKEVVKQVVKVENFVKGAKDVNTEKIVKGEQADGEGIKGENSV</sequence>
<evidence type="ECO:0000313" key="2">
    <source>
        <dbReference type="Proteomes" id="UP000664132"/>
    </source>
</evidence>
<gene>
    <name evidence="1" type="ORF">IFR04_014033</name>
</gene>
<proteinExistence type="predicted"/>